<reference evidence="1 3" key="1">
    <citation type="submission" date="2019-11" db="EMBL/GenBank/DDBJ databases">
        <title>Draft genome sequence of 12 host-associated Lactobacillus reuteri rodent strains.</title>
        <authorList>
            <person name="Zhang S."/>
            <person name="Ozcam M."/>
            <person name="Van Pijkeren J.P."/>
        </authorList>
    </citation>
    <scope>NUCLEOTIDE SEQUENCE [LARGE SCALE GENOMIC DNA]</scope>
    <source>
        <strain evidence="1 3">Rat19</strain>
    </source>
</reference>
<comment type="caution">
    <text evidence="1">The sequence shown here is derived from an EMBL/GenBank/DDBJ whole genome shotgun (WGS) entry which is preliminary data.</text>
</comment>
<dbReference type="Proteomes" id="UP000430985">
    <property type="component" value="Unassembled WGS sequence"/>
</dbReference>
<gene>
    <name evidence="1" type="ORF">GIX83_01990</name>
    <name evidence="2" type="ORF">GIX83_02240</name>
</gene>
<evidence type="ECO:0008006" key="4">
    <source>
        <dbReference type="Google" id="ProtNLM"/>
    </source>
</evidence>
<dbReference type="InterPro" id="IPR014867">
    <property type="entry name" value="Spore_coat_CotH_CotH2/3/7"/>
</dbReference>
<organism evidence="1 3">
    <name type="scientific">Limosilactobacillus reuteri</name>
    <name type="common">Lactobacillus reuteri</name>
    <dbReference type="NCBI Taxonomy" id="1598"/>
    <lineage>
        <taxon>Bacteria</taxon>
        <taxon>Bacillati</taxon>
        <taxon>Bacillota</taxon>
        <taxon>Bacilli</taxon>
        <taxon>Lactobacillales</taxon>
        <taxon>Lactobacillaceae</taxon>
        <taxon>Limosilactobacillus</taxon>
    </lineage>
</organism>
<name>A0A6A8D1U0_LIMRT</name>
<protein>
    <recommendedName>
        <fullName evidence="4">Spore coat protein CotH</fullName>
    </recommendedName>
</protein>
<dbReference type="EMBL" id="WJNE01000005">
    <property type="protein sequence ID" value="MRG68692.1"/>
    <property type="molecule type" value="Genomic_DNA"/>
</dbReference>
<evidence type="ECO:0000313" key="2">
    <source>
        <dbReference type="EMBL" id="MRG68692.1"/>
    </source>
</evidence>
<dbReference type="RefSeq" id="WP_153702091.1">
    <property type="nucleotide sequence ID" value="NZ_WJNE01000005.1"/>
</dbReference>
<dbReference type="EMBL" id="WJNE01000005">
    <property type="protein sequence ID" value="MRG68642.1"/>
    <property type="molecule type" value="Genomic_DNA"/>
</dbReference>
<dbReference type="Pfam" id="PF08757">
    <property type="entry name" value="CotH"/>
    <property type="match status" value="1"/>
</dbReference>
<accession>A0A6A8D1U0</accession>
<evidence type="ECO:0000313" key="1">
    <source>
        <dbReference type="EMBL" id="MRG68642.1"/>
    </source>
</evidence>
<sequence>MAKEISNLITFNTYKFERGGLLVDMFNQFNARVGDQGTELAIQWETSKTETKINLKERGLHFFGTGSVGQYLEKLEDGTGFKMSADASTVEWEDKDGAGSLDDGITIVKLPKQFFPQKGIFFGYFGLKDSLGNIFTSVNVWFRVLGGVPTMGAAIPYFVAEFDEVLERCNGKIVDALAELREKYQAEVKKNEDMSAETRAALEKLAASVGAIQAQIDAGDVVTRRDFTQQLNTVKDDTHNAIANVTSGAPKPIKDLATLNATYPNGTEGFFVTEDGHKYAYQDNSWKDFGIYQANGLSDEDASKLNTAYHHAIADGDPMNLIYNADLLTNNLTGWTCKDYPEAISFDDTNRYRGIASIKLTQSGLTESKYTYAESDQFKVVPNQPYVFNVSGSGLNTDSSLNTYSAQVFFADSQGKILDGTGTTNQEFQTDWNILSCSGMVPATAETAFVRLILRQNGTVFFSHPVFALRKTAPLTTDDLLPIIETKKSEAINDAHKFVTDNQIDIPQNSFPSSWMVADQRVSVQNSIITIDNSNGADTDYVSCFSNLMPVSSDRIFSGYSLKTQNCDGVNSYPFIQLYFYKSKDDAVANVNSISQQDWHWFTTTPGLYQQNPVVSENKWTDINGGSFAVPKGVNYVRIQYVLKGKGTVYFTNLSEYNKGVSPEKFSLPVLYLNGNLSTVTKDTIAKAAFSYKDGEVEKDGYLTIKWQGASSLNYPKKNWNIKLFSDDNFSEKMKVRMKADWANNNSYMLKADWIDATHARNLVNADLWKQLTLSRAVLRNNPVNYVQHSDMPYVDQMSGLDVKHTIYYLDKGFYGKTATVSFDLTTDSAGGDFHLVMSHQAHDLVTDNIQSGTHHYSQTITFDEDKHPDEVSRLSMIVNNYAGNFKLENMALVLGDKEIPDADNPVDSVTKLRKAPNAGTIQGFPILLVINGTPQGLYNFDSKKNNDLWNVDDKDPKNYVVISDAPDGTLATDNPQFGEGKYNFEVPDKPTDIMKNQFTALAKFINSSSDEEFKAQAADKVDLMAAVDQYLFNSYTTMIDAGAKSDVYITYNNGKYWIPSFYDFDSTWGLEADGSAIDDRYIMTWGASPTSSFMMSKLQIRVRDNFPELVKARWNELKDTIFNPAHITAMFENYISQIDQHYYELDQEIWPNIPSLKTTNRRQLQQFIADRWNVMNEFYANA</sequence>
<dbReference type="AlphaFoldDB" id="A0A6A8D1U0"/>
<dbReference type="Gene3D" id="2.60.120.260">
    <property type="entry name" value="Galactose-binding domain-like"/>
    <property type="match status" value="1"/>
</dbReference>
<evidence type="ECO:0000313" key="3">
    <source>
        <dbReference type="Proteomes" id="UP000430985"/>
    </source>
</evidence>
<proteinExistence type="predicted"/>